<dbReference type="Proteomes" id="UP001501442">
    <property type="component" value="Unassembled WGS sequence"/>
</dbReference>
<dbReference type="InterPro" id="IPR051082">
    <property type="entry name" value="Pentapeptide-BTB/POZ_domain"/>
</dbReference>
<reference evidence="2" key="1">
    <citation type="journal article" date="2019" name="Int. J. Syst. Evol. Microbiol.">
        <title>The Global Catalogue of Microorganisms (GCM) 10K type strain sequencing project: providing services to taxonomists for standard genome sequencing and annotation.</title>
        <authorList>
            <consortium name="The Broad Institute Genomics Platform"/>
            <consortium name="The Broad Institute Genome Sequencing Center for Infectious Disease"/>
            <person name="Wu L."/>
            <person name="Ma J."/>
        </authorList>
    </citation>
    <scope>NUCLEOTIDE SEQUENCE [LARGE SCALE GENOMIC DNA]</scope>
    <source>
        <strain evidence="2">JCM 17939</strain>
    </source>
</reference>
<dbReference type="EMBL" id="BAABHK010000024">
    <property type="protein sequence ID" value="GAA4638640.1"/>
    <property type="molecule type" value="Genomic_DNA"/>
</dbReference>
<proteinExistence type="predicted"/>
<sequence length="339" mass="35506">MGAQLGGAELAGATFYQCNFGRVDLSNADLHGAVFNECTLKDAVLIGAHLDNTSLTKSNVRGAVLRGSRGHGLVIQRPTAADGLVLENAHLPSLRLLDVRGCGINAESLRASGIDVEGGDLSEISLCDADLRHGRIIGASMNAARLDRALLQESSWRGVTARGVQGTGIQAEGFTATECSLADAVLTRFAGRYATFRNCDLSRADLEMSYLYRASVIGDPPASASMRGVRLDGANLTQAYLAADFTEASLPHGWATYARINQSVFDGADLRGTLLFRASAVKTEFNGAQLGGQRGGLLADRCIGLAEALRGSKDPEAAGVADAIEELAALLARDPGKST</sequence>
<protein>
    <recommendedName>
        <fullName evidence="3">Pentapeptide repeat protein</fullName>
    </recommendedName>
</protein>
<evidence type="ECO:0008006" key="3">
    <source>
        <dbReference type="Google" id="ProtNLM"/>
    </source>
</evidence>
<dbReference type="Gene3D" id="2.160.20.80">
    <property type="entry name" value="E3 ubiquitin-protein ligase SopA"/>
    <property type="match status" value="2"/>
</dbReference>
<name>A0ABP8UU93_9ACTN</name>
<gene>
    <name evidence="1" type="ORF">GCM10023196_097170</name>
</gene>
<comment type="caution">
    <text evidence="1">The sequence shown here is derived from an EMBL/GenBank/DDBJ whole genome shotgun (WGS) entry which is preliminary data.</text>
</comment>
<evidence type="ECO:0000313" key="1">
    <source>
        <dbReference type="EMBL" id="GAA4638640.1"/>
    </source>
</evidence>
<keyword evidence="2" id="KW-1185">Reference proteome</keyword>
<accession>A0ABP8UU93</accession>
<organism evidence="1 2">
    <name type="scientific">Actinoallomurus vinaceus</name>
    <dbReference type="NCBI Taxonomy" id="1080074"/>
    <lineage>
        <taxon>Bacteria</taxon>
        <taxon>Bacillati</taxon>
        <taxon>Actinomycetota</taxon>
        <taxon>Actinomycetes</taxon>
        <taxon>Streptosporangiales</taxon>
        <taxon>Thermomonosporaceae</taxon>
        <taxon>Actinoallomurus</taxon>
    </lineage>
</organism>
<dbReference type="InterPro" id="IPR001646">
    <property type="entry name" value="5peptide_repeat"/>
</dbReference>
<dbReference type="SUPFAM" id="SSF141571">
    <property type="entry name" value="Pentapeptide repeat-like"/>
    <property type="match status" value="2"/>
</dbReference>
<dbReference type="Pfam" id="PF00805">
    <property type="entry name" value="Pentapeptide"/>
    <property type="match status" value="1"/>
</dbReference>
<dbReference type="PANTHER" id="PTHR14136:SF17">
    <property type="entry name" value="BTB_POZ DOMAIN-CONTAINING PROTEIN KCTD9"/>
    <property type="match status" value="1"/>
</dbReference>
<evidence type="ECO:0000313" key="2">
    <source>
        <dbReference type="Proteomes" id="UP001501442"/>
    </source>
</evidence>
<dbReference type="PANTHER" id="PTHR14136">
    <property type="entry name" value="BTB_POZ DOMAIN-CONTAINING PROTEIN KCTD9"/>
    <property type="match status" value="1"/>
</dbReference>